<dbReference type="EMBL" id="PSQG01000009">
    <property type="protein sequence ID" value="RCH44255.1"/>
    <property type="molecule type" value="Genomic_DNA"/>
</dbReference>
<dbReference type="CDD" id="cd02440">
    <property type="entry name" value="AdoMet_MTases"/>
    <property type="match status" value="1"/>
</dbReference>
<keyword evidence="2" id="KW-0808">Transferase</keyword>
<dbReference type="Pfam" id="PF13649">
    <property type="entry name" value="Methyltransf_25"/>
    <property type="match status" value="1"/>
</dbReference>
<sequence>MDQNEVKYDKLLKIKTAGRDDSRSDQYCYPYEPTPYGVLERLAYCGYLGKKNHLIDYGCGKGRVDFFLAWQVRCRTTGVEYDERMTKAAEENRQRAVSGTKTSFILENAALFQVPESADRFYFFNPFSVEILRSVIGRIRESWYEKIREMLLFFYYPSDEYISYLMTVEELEFLDEIDCQDLFDGKNPRERILVFRMGEE</sequence>
<feature type="domain" description="Methyltransferase" evidence="1">
    <location>
        <begin position="55"/>
        <end position="125"/>
    </location>
</feature>
<dbReference type="GO" id="GO:0032259">
    <property type="term" value="P:methylation"/>
    <property type="evidence" value="ECO:0007669"/>
    <property type="project" value="UniProtKB-KW"/>
</dbReference>
<organism evidence="2 3">
    <name type="scientific">Blautia obeum</name>
    <dbReference type="NCBI Taxonomy" id="40520"/>
    <lineage>
        <taxon>Bacteria</taxon>
        <taxon>Bacillati</taxon>
        <taxon>Bacillota</taxon>
        <taxon>Clostridia</taxon>
        <taxon>Lachnospirales</taxon>
        <taxon>Lachnospiraceae</taxon>
        <taxon>Blautia</taxon>
    </lineage>
</organism>
<evidence type="ECO:0000313" key="3">
    <source>
        <dbReference type="Proteomes" id="UP000253208"/>
    </source>
</evidence>
<dbReference type="GO" id="GO:0008168">
    <property type="term" value="F:methyltransferase activity"/>
    <property type="evidence" value="ECO:0007669"/>
    <property type="project" value="UniProtKB-KW"/>
</dbReference>
<gene>
    <name evidence="2" type="ORF">C4886_08060</name>
</gene>
<dbReference type="AlphaFoldDB" id="A0A367G0V0"/>
<proteinExistence type="predicted"/>
<comment type="caution">
    <text evidence="2">The sequence shown here is derived from an EMBL/GenBank/DDBJ whole genome shotgun (WGS) entry which is preliminary data.</text>
</comment>
<dbReference type="InterPro" id="IPR041698">
    <property type="entry name" value="Methyltransf_25"/>
</dbReference>
<protein>
    <submittedName>
        <fullName evidence="2">SAM-dependent methyltransferase</fullName>
    </submittedName>
</protein>
<keyword evidence="2" id="KW-0489">Methyltransferase</keyword>
<dbReference type="RefSeq" id="WP_114002076.1">
    <property type="nucleotide sequence ID" value="NZ_PSQG01000009.1"/>
</dbReference>
<evidence type="ECO:0000259" key="1">
    <source>
        <dbReference type="Pfam" id="PF13649"/>
    </source>
</evidence>
<dbReference type="InterPro" id="IPR029063">
    <property type="entry name" value="SAM-dependent_MTases_sf"/>
</dbReference>
<dbReference type="SUPFAM" id="SSF53335">
    <property type="entry name" value="S-adenosyl-L-methionine-dependent methyltransferases"/>
    <property type="match status" value="1"/>
</dbReference>
<dbReference type="Proteomes" id="UP000253208">
    <property type="component" value="Unassembled WGS sequence"/>
</dbReference>
<dbReference type="Gene3D" id="3.40.50.150">
    <property type="entry name" value="Vaccinia Virus protein VP39"/>
    <property type="match status" value="1"/>
</dbReference>
<name>A0A367G0V0_9FIRM</name>
<evidence type="ECO:0000313" key="2">
    <source>
        <dbReference type="EMBL" id="RCH44255.1"/>
    </source>
</evidence>
<reference evidence="2 3" key="1">
    <citation type="submission" date="2018-02" db="EMBL/GenBank/DDBJ databases">
        <title>Complete genome sequencing of Faecalibacterium prausnitzii strains isolated from the human gut.</title>
        <authorList>
            <person name="Fitzgerald B.C."/>
            <person name="Shkoporov A.N."/>
            <person name="Ross P.R."/>
            <person name="Hill C."/>
        </authorList>
    </citation>
    <scope>NUCLEOTIDE SEQUENCE [LARGE SCALE GENOMIC DNA]</scope>
    <source>
        <strain evidence="2 3">APC942/31-1</strain>
    </source>
</reference>
<accession>A0A367G0V0</accession>